<evidence type="ECO:0000313" key="4">
    <source>
        <dbReference type="Proteomes" id="UP000319130"/>
    </source>
</evidence>
<accession>A0A523W781</accession>
<evidence type="ECO:0000256" key="2">
    <source>
        <dbReference type="SAM" id="Phobius"/>
    </source>
</evidence>
<evidence type="ECO:0000313" key="3">
    <source>
        <dbReference type="EMBL" id="TET62872.1"/>
    </source>
</evidence>
<feature type="transmembrane region" description="Helical" evidence="2">
    <location>
        <begin position="72"/>
        <end position="93"/>
    </location>
</feature>
<feature type="transmembrane region" description="Helical" evidence="2">
    <location>
        <begin position="37"/>
        <end position="60"/>
    </location>
</feature>
<comment type="caution">
    <text evidence="3">The sequence shown here is derived from an EMBL/GenBank/DDBJ whole genome shotgun (WGS) entry which is preliminary data.</text>
</comment>
<keyword evidence="2" id="KW-0472">Membrane</keyword>
<name>A0A523W781_UNCAE</name>
<sequence>MAEQEEKWKKASIMAIAIGFLDLLVLFLGTSKERFHIAWSLGSIGVITFLGILMLANYLSDSPTLDKGEMRKAITGSFIAVYFALVSLLTFTGFSPSSEKLAETIIGHFTYLVGIVVVFYFGSSGVREYLKFKERRQNSEEEEKKPKGKKEQPVSDKE</sequence>
<keyword evidence="2" id="KW-1133">Transmembrane helix</keyword>
<protein>
    <submittedName>
        <fullName evidence="3">Uncharacterized protein</fullName>
    </submittedName>
</protein>
<feature type="transmembrane region" description="Helical" evidence="2">
    <location>
        <begin position="105"/>
        <end position="126"/>
    </location>
</feature>
<feature type="region of interest" description="Disordered" evidence="1">
    <location>
        <begin position="134"/>
        <end position="158"/>
    </location>
</feature>
<organism evidence="3 4">
    <name type="scientific">Aerophobetes bacterium</name>
    <dbReference type="NCBI Taxonomy" id="2030807"/>
    <lineage>
        <taxon>Bacteria</taxon>
        <taxon>Candidatus Aerophobota</taxon>
    </lineage>
</organism>
<dbReference type="EMBL" id="SOIZ01000152">
    <property type="protein sequence ID" value="TET62872.1"/>
    <property type="molecule type" value="Genomic_DNA"/>
</dbReference>
<proteinExistence type="predicted"/>
<evidence type="ECO:0000256" key="1">
    <source>
        <dbReference type="SAM" id="MobiDB-lite"/>
    </source>
</evidence>
<reference evidence="3 4" key="1">
    <citation type="submission" date="2019-03" db="EMBL/GenBank/DDBJ databases">
        <title>Metabolic potential of uncultured bacteria and archaea associated with petroleum seepage in deep-sea sediments.</title>
        <authorList>
            <person name="Dong X."/>
            <person name="Hubert C."/>
        </authorList>
    </citation>
    <scope>NUCLEOTIDE SEQUENCE [LARGE SCALE GENOMIC DNA]</scope>
    <source>
        <strain evidence="3">E29_bin52</strain>
    </source>
</reference>
<keyword evidence="2" id="KW-0812">Transmembrane</keyword>
<feature type="transmembrane region" description="Helical" evidence="2">
    <location>
        <begin position="12"/>
        <end position="31"/>
    </location>
</feature>
<dbReference type="AlphaFoldDB" id="A0A523W781"/>
<dbReference type="Proteomes" id="UP000319130">
    <property type="component" value="Unassembled WGS sequence"/>
</dbReference>
<gene>
    <name evidence="3" type="ORF">E3J48_03600</name>
</gene>